<gene>
    <name evidence="1" type="ORF">AN401_18355</name>
</gene>
<protein>
    <submittedName>
        <fullName evidence="1">Uncharacterized protein</fullName>
    </submittedName>
</protein>
<reference evidence="2" key="1">
    <citation type="submission" date="2015-09" db="EMBL/GenBank/DDBJ databases">
        <authorList>
            <person name="Shao Z."/>
            <person name="Wang L."/>
        </authorList>
    </citation>
    <scope>NUCLEOTIDE SEQUENCE [LARGE SCALE GENOMIC DNA]</scope>
    <source>
        <strain evidence="2">F13-1</strain>
    </source>
</reference>
<dbReference type="Pfam" id="PF08850">
    <property type="entry name" value="DUF1820"/>
    <property type="match status" value="1"/>
</dbReference>
<sequence>MKSAELLYRVQFVNAGKHYEIYVREVTQGSLFGFVELADFVWDTRTSLLVDPAEDKLKSEFAEVNRTYIPLHQILRIDAVEKRGKARLTELGDKVTPFPAPIYTPKPGN</sequence>
<dbReference type="KEGG" id="zdf:AN401_18355"/>
<dbReference type="RefSeq" id="WP_094038727.1">
    <property type="nucleotide sequence ID" value="NZ_CP012621.1"/>
</dbReference>
<proteinExistence type="predicted"/>
<dbReference type="OrthoDB" id="5641137at2"/>
<keyword evidence="2" id="KW-1185">Reference proteome</keyword>
<accession>A0A231N1W7</accession>
<evidence type="ECO:0000313" key="1">
    <source>
        <dbReference type="EMBL" id="ATG75569.1"/>
    </source>
</evidence>
<dbReference type="Proteomes" id="UP000217763">
    <property type="component" value="Chromosome"/>
</dbReference>
<evidence type="ECO:0000313" key="2">
    <source>
        <dbReference type="Proteomes" id="UP000217763"/>
    </source>
</evidence>
<dbReference type="InterPro" id="IPR014949">
    <property type="entry name" value="DUF1820"/>
</dbReference>
<dbReference type="AlphaFoldDB" id="A0A231N1W7"/>
<organism evidence="1 2">
    <name type="scientific">Zobellella denitrificans</name>
    <dbReference type="NCBI Taxonomy" id="347534"/>
    <lineage>
        <taxon>Bacteria</taxon>
        <taxon>Pseudomonadati</taxon>
        <taxon>Pseudomonadota</taxon>
        <taxon>Gammaproteobacteria</taxon>
        <taxon>Aeromonadales</taxon>
        <taxon>Aeromonadaceae</taxon>
        <taxon>Zobellella</taxon>
    </lineage>
</organism>
<name>A0A231N1W7_9GAMM</name>
<dbReference type="EMBL" id="CP012621">
    <property type="protein sequence ID" value="ATG75569.1"/>
    <property type="molecule type" value="Genomic_DNA"/>
</dbReference>